<dbReference type="RefSeq" id="WP_350395897.1">
    <property type="nucleotide sequence ID" value="NZ_JBELQE010000085.1"/>
</dbReference>
<gene>
    <name evidence="1" type="ORF">ABS772_16495</name>
</gene>
<sequence length="838" mass="90454">MVDESGDASPITSFEVTAATLAEAGFFDGDDAAGQALASFKRHVCSANLRDALEHDWFPASAASDESPGYFAYLCLTLLVASSPDDGRRLGGDFHDKLRRFLNVTVGYRALPGVATKWHDLQEWLETRRSAGLPYRSLVFPAYPANWIHIGLTRKLAFPAKSDATLIRTFLTSNPNILSRPLEFIHLFQPYLANSPRASDGMRESFQEFSTARLAGDRFIAEHPFWRLANFCVAPTTDVEAATEGQIICSFDEDGVPIFRVVRADGTTPTPAPTTLSDALRVAEKEAPIRAPTLRYGMLAFEQSGYGQWRSVPGLEATAGSLRLAFAPDAHKRLRDFRGLFALSEAWYFSIKPMPAGKADELASLAGVRADKDVRLEPVSVFDGVRTGGSWLGLPPFLPRIASGSATGTVRPGREAEGDLSVVNAGGTMQLRSTRPVGGPWFVEPSEGRAWCKRLTFATAAYVHDGPRGATANFEMAVDWEGPEGTPVLAKGFSTGWSNELTGLDDLAEAVYAGGRSGWDESELTALIQSGLGPTVDPWAILRVLADASFVQPRLRPQWRGRVWTLRPPALRMAGDVAVVDGAVGTRLIAEFKEACALAGVKAFRRNSRVPLAPAVIGCAADGADLVCARLGWPILPNVARPGGRLAVKPTPLLLIGRQPASRWDWQSRRFVADGQEGKGRISLTRWSQPGARDHDIYLVSNNETGETTRLLSRAAAVVLAHGLAGAHLFAARDGLMIGLSREAHLPDALAETLRIKNASNAGVLDNIRTYVVDDDDLSWLGKIMPSLIEGLPVTDRKTGTDAVSSSRHANGRIRLAWSGGQLAAFDPGRAVFGGEQS</sequence>
<dbReference type="Proteomes" id="UP001480955">
    <property type="component" value="Unassembled WGS sequence"/>
</dbReference>
<dbReference type="EMBL" id="JBELQE010000085">
    <property type="protein sequence ID" value="MER2251517.1"/>
    <property type="molecule type" value="Genomic_DNA"/>
</dbReference>
<accession>A0ABV1QQ35</accession>
<name>A0ABV1QQ35_9HYPH</name>
<protein>
    <submittedName>
        <fullName evidence="1">Uncharacterized protein</fullName>
    </submittedName>
</protein>
<organism evidence="1 2">
    <name type="scientific">Methylorubrum podarium</name>
    <dbReference type="NCBI Taxonomy" id="200476"/>
    <lineage>
        <taxon>Bacteria</taxon>
        <taxon>Pseudomonadati</taxon>
        <taxon>Pseudomonadota</taxon>
        <taxon>Alphaproteobacteria</taxon>
        <taxon>Hyphomicrobiales</taxon>
        <taxon>Methylobacteriaceae</taxon>
        <taxon>Methylorubrum</taxon>
    </lineage>
</organism>
<comment type="caution">
    <text evidence="1">The sequence shown here is derived from an EMBL/GenBank/DDBJ whole genome shotgun (WGS) entry which is preliminary data.</text>
</comment>
<evidence type="ECO:0000313" key="2">
    <source>
        <dbReference type="Proteomes" id="UP001480955"/>
    </source>
</evidence>
<reference evidence="1 2" key="1">
    <citation type="submission" date="2024-06" db="EMBL/GenBank/DDBJ databases">
        <authorList>
            <person name="Campbell A.G."/>
        </authorList>
    </citation>
    <scope>NUCLEOTIDE SEQUENCE [LARGE SCALE GENOMIC DNA]</scope>
    <source>
        <strain evidence="1 2">EM12</strain>
    </source>
</reference>
<evidence type="ECO:0000313" key="1">
    <source>
        <dbReference type="EMBL" id="MER2251517.1"/>
    </source>
</evidence>
<proteinExistence type="predicted"/>
<keyword evidence="2" id="KW-1185">Reference proteome</keyword>